<proteinExistence type="predicted"/>
<gene>
    <name evidence="2" type="ORF">PLEPLA_LOCUS23712</name>
</gene>
<feature type="compositionally biased region" description="Polar residues" evidence="1">
    <location>
        <begin position="33"/>
        <end position="45"/>
    </location>
</feature>
<organism evidence="2 3">
    <name type="scientific">Pleuronectes platessa</name>
    <name type="common">European plaice</name>
    <dbReference type="NCBI Taxonomy" id="8262"/>
    <lineage>
        <taxon>Eukaryota</taxon>
        <taxon>Metazoa</taxon>
        <taxon>Chordata</taxon>
        <taxon>Craniata</taxon>
        <taxon>Vertebrata</taxon>
        <taxon>Euteleostomi</taxon>
        <taxon>Actinopterygii</taxon>
        <taxon>Neopterygii</taxon>
        <taxon>Teleostei</taxon>
        <taxon>Neoteleostei</taxon>
        <taxon>Acanthomorphata</taxon>
        <taxon>Carangaria</taxon>
        <taxon>Pleuronectiformes</taxon>
        <taxon>Pleuronectoidei</taxon>
        <taxon>Pleuronectidae</taxon>
        <taxon>Pleuronectes</taxon>
    </lineage>
</organism>
<accession>A0A9N7YS97</accession>
<evidence type="ECO:0000256" key="1">
    <source>
        <dbReference type="SAM" id="MobiDB-lite"/>
    </source>
</evidence>
<comment type="caution">
    <text evidence="2">The sequence shown here is derived from an EMBL/GenBank/DDBJ whole genome shotgun (WGS) entry which is preliminary data.</text>
</comment>
<feature type="region of interest" description="Disordered" evidence="1">
    <location>
        <begin position="26"/>
        <end position="144"/>
    </location>
</feature>
<dbReference type="EMBL" id="CADEAL010001791">
    <property type="protein sequence ID" value="CAB1435655.1"/>
    <property type="molecule type" value="Genomic_DNA"/>
</dbReference>
<name>A0A9N7YS97_PLEPL</name>
<sequence length="144" mass="15742">FSTFRQLHFTNPSPPAILLIRDTGSRREVNGLNPPSWSHHPATQSKTKEHTHASTSPQTGRRPPPPITHHPCSSPEHPLQTPSPLSTLCSPKKPTQKKTCAAGLKERLTQKGGLDEQKQTKVTPGQNTASTGKRLKVLSHESVD</sequence>
<feature type="non-terminal residue" evidence="2">
    <location>
        <position position="144"/>
    </location>
</feature>
<protein>
    <submittedName>
        <fullName evidence="2">Uncharacterized protein</fullName>
    </submittedName>
</protein>
<reference evidence="2" key="1">
    <citation type="submission" date="2020-03" db="EMBL/GenBank/DDBJ databases">
        <authorList>
            <person name="Weist P."/>
        </authorList>
    </citation>
    <scope>NUCLEOTIDE SEQUENCE</scope>
</reference>
<keyword evidence="3" id="KW-1185">Reference proteome</keyword>
<feature type="compositionally biased region" description="Polar residues" evidence="1">
    <location>
        <begin position="80"/>
        <end position="89"/>
    </location>
</feature>
<feature type="compositionally biased region" description="Basic and acidic residues" evidence="1">
    <location>
        <begin position="104"/>
        <end position="119"/>
    </location>
</feature>
<dbReference type="Proteomes" id="UP001153269">
    <property type="component" value="Unassembled WGS sequence"/>
</dbReference>
<dbReference type="AlphaFoldDB" id="A0A9N7YS97"/>
<evidence type="ECO:0000313" key="3">
    <source>
        <dbReference type="Proteomes" id="UP001153269"/>
    </source>
</evidence>
<feature type="compositionally biased region" description="Polar residues" evidence="1">
    <location>
        <begin position="120"/>
        <end position="131"/>
    </location>
</feature>
<evidence type="ECO:0000313" key="2">
    <source>
        <dbReference type="EMBL" id="CAB1435655.1"/>
    </source>
</evidence>